<evidence type="ECO:0000313" key="2">
    <source>
        <dbReference type="RefSeq" id="XP_036367541.1"/>
    </source>
</evidence>
<name>A0A7E6FIG4_9MOLL</name>
<gene>
    <name evidence="2" type="primary">LOC118767296</name>
</gene>
<protein>
    <submittedName>
        <fullName evidence="2">Uncharacterized protein LOC118767296</fullName>
    </submittedName>
</protein>
<sequence length="127" mass="15067">MKYFTFTTRMRGEGTFTICHLETVIKSTLSENLAFLLKCKHWIMKSLALNVNKVKALLYILFLENRVTTLFNVRDIELLNCLRYYRLKQEELKSCQKSQQLIFMIRFLQKILSYCLAKKLANAVFIN</sequence>
<organism evidence="1 2">
    <name type="scientific">Octopus sinensis</name>
    <name type="common">East Asian common octopus</name>
    <dbReference type="NCBI Taxonomy" id="2607531"/>
    <lineage>
        <taxon>Eukaryota</taxon>
        <taxon>Metazoa</taxon>
        <taxon>Spiralia</taxon>
        <taxon>Lophotrochozoa</taxon>
        <taxon>Mollusca</taxon>
        <taxon>Cephalopoda</taxon>
        <taxon>Coleoidea</taxon>
        <taxon>Octopodiformes</taxon>
        <taxon>Octopoda</taxon>
        <taxon>Incirrata</taxon>
        <taxon>Octopodidae</taxon>
        <taxon>Octopus</taxon>
    </lineage>
</organism>
<dbReference type="RefSeq" id="XP_036367541.1">
    <property type="nucleotide sequence ID" value="XM_036511648.1"/>
</dbReference>
<evidence type="ECO:0000313" key="1">
    <source>
        <dbReference type="Proteomes" id="UP000515154"/>
    </source>
</evidence>
<dbReference type="AlphaFoldDB" id="A0A7E6FIG4"/>
<accession>A0A7E6FIG4</accession>
<keyword evidence="1" id="KW-1185">Reference proteome</keyword>
<reference evidence="2" key="1">
    <citation type="submission" date="2025-08" db="UniProtKB">
        <authorList>
            <consortium name="RefSeq"/>
        </authorList>
    </citation>
    <scope>IDENTIFICATION</scope>
</reference>
<dbReference type="KEGG" id="osn:118767296"/>
<dbReference type="Proteomes" id="UP000515154">
    <property type="component" value="Linkage group LG2"/>
</dbReference>
<proteinExistence type="predicted"/>